<dbReference type="PROSITE" id="PS51340">
    <property type="entry name" value="MOSC"/>
    <property type="match status" value="1"/>
</dbReference>
<accession>A0A7X1NC84</accession>
<evidence type="ECO:0000313" key="2">
    <source>
        <dbReference type="EMBL" id="MPW19255.1"/>
    </source>
</evidence>
<dbReference type="SUPFAM" id="SSF50800">
    <property type="entry name" value="PK beta-barrel domain-like"/>
    <property type="match status" value="1"/>
</dbReference>
<organism evidence="2 3">
    <name type="scientific">Paraburkholderia franconis</name>
    <dbReference type="NCBI Taxonomy" id="2654983"/>
    <lineage>
        <taxon>Bacteria</taxon>
        <taxon>Pseudomonadati</taxon>
        <taxon>Pseudomonadota</taxon>
        <taxon>Betaproteobacteria</taxon>
        <taxon>Burkholderiales</taxon>
        <taxon>Burkholderiaceae</taxon>
        <taxon>Paraburkholderia</taxon>
    </lineage>
</organism>
<dbReference type="GO" id="GO:0003824">
    <property type="term" value="F:catalytic activity"/>
    <property type="evidence" value="ECO:0007669"/>
    <property type="project" value="InterPro"/>
</dbReference>
<sequence>MFVDSLYRYPVKGLSAEHLGSVCLKEAQGFPFDRAYAITDGSFSFDPSDPKPEPKTKFLMLAKYERLAKLKTRFLEETSELEVTHESATSRFNLASDIGREEAASFVSAFLGASFPGKPKFVHAPGHQFTDVSVHSVALMRSISFINLATVRDLGARVGMELAPLRFRANVYFDGFPAWSEMEWLGRHIRIGDARLKIVRRTKRCAATSVNPATGERDVNLPIEIREYVNHGDLGVYAEVLQGCTIKPGDAIMLAEH</sequence>
<dbReference type="InterPro" id="IPR005302">
    <property type="entry name" value="MoCF_Sase_C"/>
</dbReference>
<dbReference type="Pfam" id="PF03476">
    <property type="entry name" value="MOSC_N"/>
    <property type="match status" value="1"/>
</dbReference>
<dbReference type="GO" id="GO:0030170">
    <property type="term" value="F:pyridoxal phosphate binding"/>
    <property type="evidence" value="ECO:0007669"/>
    <property type="project" value="InterPro"/>
</dbReference>
<dbReference type="InterPro" id="IPR011037">
    <property type="entry name" value="Pyrv_Knase-like_insert_dom_sf"/>
</dbReference>
<dbReference type="GO" id="GO:0030151">
    <property type="term" value="F:molybdenum ion binding"/>
    <property type="evidence" value="ECO:0007669"/>
    <property type="project" value="InterPro"/>
</dbReference>
<dbReference type="InterPro" id="IPR052716">
    <property type="entry name" value="MOSC_domain"/>
</dbReference>
<name>A0A7X1NC84_9BURK</name>
<comment type="caution">
    <text evidence="2">The sequence shown here is derived from an EMBL/GenBank/DDBJ whole genome shotgun (WGS) entry which is preliminary data.</text>
</comment>
<dbReference type="PANTHER" id="PTHR36930">
    <property type="entry name" value="METAL-SULFUR CLUSTER BIOSYNTHESIS PROTEINS YUAD-RELATED"/>
    <property type="match status" value="1"/>
</dbReference>
<proteinExistence type="predicted"/>
<dbReference type="Gene3D" id="2.40.33.20">
    <property type="entry name" value="PK beta-barrel domain-like"/>
    <property type="match status" value="1"/>
</dbReference>
<dbReference type="PANTHER" id="PTHR36930:SF1">
    <property type="entry name" value="MOSC DOMAIN-CONTAINING PROTEIN"/>
    <property type="match status" value="1"/>
</dbReference>
<evidence type="ECO:0000259" key="1">
    <source>
        <dbReference type="PROSITE" id="PS51340"/>
    </source>
</evidence>
<reference evidence="2 3" key="1">
    <citation type="submission" date="2019-10" db="EMBL/GenBank/DDBJ databases">
        <title>Paraburkholderia sp. isolated from nodules of Mimosa pudica from Brazilian Atlantic Forest soils.</title>
        <authorList>
            <person name="Paulitsch F."/>
            <person name="Hungria M."/>
            <person name="Dall'Agnol R."/>
        </authorList>
    </citation>
    <scope>NUCLEOTIDE SEQUENCE [LARGE SCALE GENOMIC DNA]</scope>
    <source>
        <strain evidence="2 3">CNPSo 3157</strain>
    </source>
</reference>
<dbReference type="AlphaFoldDB" id="A0A7X1NC84"/>
<dbReference type="EMBL" id="WHNP01000018">
    <property type="protein sequence ID" value="MPW19255.1"/>
    <property type="molecule type" value="Genomic_DNA"/>
</dbReference>
<dbReference type="RefSeq" id="WP_152761100.1">
    <property type="nucleotide sequence ID" value="NZ_WHNP01000018.1"/>
</dbReference>
<evidence type="ECO:0000313" key="3">
    <source>
        <dbReference type="Proteomes" id="UP000484381"/>
    </source>
</evidence>
<dbReference type="InterPro" id="IPR005303">
    <property type="entry name" value="MOCOS_middle"/>
</dbReference>
<keyword evidence="3" id="KW-1185">Reference proteome</keyword>
<dbReference type="Pfam" id="PF03473">
    <property type="entry name" value="MOSC"/>
    <property type="match status" value="1"/>
</dbReference>
<dbReference type="Proteomes" id="UP000484381">
    <property type="component" value="Unassembled WGS sequence"/>
</dbReference>
<protein>
    <submittedName>
        <fullName evidence="2">MOSC domain-containing protein</fullName>
    </submittedName>
</protein>
<gene>
    <name evidence="2" type="ORF">GCT13_20720</name>
</gene>
<feature type="domain" description="MOSC" evidence="1">
    <location>
        <begin position="81"/>
        <end position="255"/>
    </location>
</feature>